<evidence type="ECO:0000313" key="2">
    <source>
        <dbReference type="EMBL" id="TQM09886.1"/>
    </source>
</evidence>
<feature type="transmembrane region" description="Helical" evidence="1">
    <location>
        <begin position="80"/>
        <end position="101"/>
    </location>
</feature>
<dbReference type="EMBL" id="VFPA01000003">
    <property type="protein sequence ID" value="TQM09886.1"/>
    <property type="molecule type" value="Genomic_DNA"/>
</dbReference>
<dbReference type="InterPro" id="IPR046572">
    <property type="entry name" value="DUF6632"/>
</dbReference>
<dbReference type="Pfam" id="PF20337">
    <property type="entry name" value="DUF6632"/>
    <property type="match status" value="1"/>
</dbReference>
<feature type="transmembrane region" description="Helical" evidence="1">
    <location>
        <begin position="20"/>
        <end position="40"/>
    </location>
</feature>
<accession>A0A543DKM6</accession>
<feature type="transmembrane region" description="Helical" evidence="1">
    <location>
        <begin position="107"/>
        <end position="126"/>
    </location>
</feature>
<reference evidence="2 3" key="1">
    <citation type="submission" date="2019-06" db="EMBL/GenBank/DDBJ databases">
        <title>Sequencing the genomes of 1000 actinobacteria strains.</title>
        <authorList>
            <person name="Klenk H.-P."/>
        </authorList>
    </citation>
    <scope>NUCLEOTIDE SEQUENCE [LARGE SCALE GENOMIC DNA]</scope>
    <source>
        <strain evidence="2 3">DSM 45301</strain>
    </source>
</reference>
<gene>
    <name evidence="2" type="ORF">FB558_5661</name>
</gene>
<dbReference type="OrthoDB" id="118744at2"/>
<organism evidence="2 3">
    <name type="scientific">Pseudonocardia kunmingensis</name>
    <dbReference type="NCBI Taxonomy" id="630975"/>
    <lineage>
        <taxon>Bacteria</taxon>
        <taxon>Bacillati</taxon>
        <taxon>Actinomycetota</taxon>
        <taxon>Actinomycetes</taxon>
        <taxon>Pseudonocardiales</taxon>
        <taxon>Pseudonocardiaceae</taxon>
        <taxon>Pseudonocardia</taxon>
    </lineage>
</organism>
<sequence length="144" mass="15750">MSQDHAELGRRVVQRRLRVALVVVGVVFVFGVYPLIHLWPSGFRWQPQQDEYEQMIAAVYAVLGVFLIRAARDPHGHLSLIWFTVWSSLVHAAVMAFHAVADAAERVHLVGDVPALLVVAAVLAVLTPRRSASSTPPSAPSAGR</sequence>
<evidence type="ECO:0000313" key="3">
    <source>
        <dbReference type="Proteomes" id="UP000315677"/>
    </source>
</evidence>
<keyword evidence="1" id="KW-1133">Transmembrane helix</keyword>
<dbReference type="RefSeq" id="WP_142058347.1">
    <property type="nucleotide sequence ID" value="NZ_VFPA01000003.1"/>
</dbReference>
<name>A0A543DKM6_9PSEU</name>
<comment type="caution">
    <text evidence="2">The sequence shown here is derived from an EMBL/GenBank/DDBJ whole genome shotgun (WGS) entry which is preliminary data.</text>
</comment>
<keyword evidence="1" id="KW-0472">Membrane</keyword>
<protein>
    <submittedName>
        <fullName evidence="2">Uncharacterized protein</fullName>
    </submittedName>
</protein>
<evidence type="ECO:0000256" key="1">
    <source>
        <dbReference type="SAM" id="Phobius"/>
    </source>
</evidence>
<proteinExistence type="predicted"/>
<dbReference type="Proteomes" id="UP000315677">
    <property type="component" value="Unassembled WGS sequence"/>
</dbReference>
<keyword evidence="1" id="KW-0812">Transmembrane</keyword>
<feature type="transmembrane region" description="Helical" evidence="1">
    <location>
        <begin position="52"/>
        <end position="68"/>
    </location>
</feature>
<keyword evidence="3" id="KW-1185">Reference proteome</keyword>
<dbReference type="AlphaFoldDB" id="A0A543DKM6"/>